<dbReference type="Proteomes" id="UP001321473">
    <property type="component" value="Unassembled WGS sequence"/>
</dbReference>
<protein>
    <recommendedName>
        <fullName evidence="3">Nuclease HARBI1</fullName>
    </recommendedName>
</protein>
<reference evidence="1 2" key="1">
    <citation type="journal article" date="2023" name="Arcadia Sci">
        <title>De novo assembly of a long-read Amblyomma americanum tick genome.</title>
        <authorList>
            <person name="Chou S."/>
            <person name="Poskanzer K.E."/>
            <person name="Rollins M."/>
            <person name="Thuy-Boun P.S."/>
        </authorList>
    </citation>
    <scope>NUCLEOTIDE SEQUENCE [LARGE SCALE GENOMIC DNA]</scope>
    <source>
        <strain evidence="1">F_SG_1</strain>
        <tissue evidence="1">Salivary glands</tissue>
    </source>
</reference>
<gene>
    <name evidence="1" type="ORF">V5799_000900</name>
</gene>
<proteinExistence type="predicted"/>
<comment type="caution">
    <text evidence="1">The sequence shown here is derived from an EMBL/GenBank/DDBJ whole genome shotgun (WGS) entry which is preliminary data.</text>
</comment>
<dbReference type="AlphaFoldDB" id="A0AAQ4D1Q8"/>
<evidence type="ECO:0000313" key="1">
    <source>
        <dbReference type="EMBL" id="KAK8756398.1"/>
    </source>
</evidence>
<accession>A0AAQ4D1Q8</accession>
<evidence type="ECO:0000313" key="2">
    <source>
        <dbReference type="Proteomes" id="UP001321473"/>
    </source>
</evidence>
<name>A0AAQ4D1Q8_AMBAM</name>
<evidence type="ECO:0008006" key="3">
    <source>
        <dbReference type="Google" id="ProtNLM"/>
    </source>
</evidence>
<keyword evidence="2" id="KW-1185">Reference proteome</keyword>
<organism evidence="1 2">
    <name type="scientific">Amblyomma americanum</name>
    <name type="common">Lone star tick</name>
    <dbReference type="NCBI Taxonomy" id="6943"/>
    <lineage>
        <taxon>Eukaryota</taxon>
        <taxon>Metazoa</taxon>
        <taxon>Ecdysozoa</taxon>
        <taxon>Arthropoda</taxon>
        <taxon>Chelicerata</taxon>
        <taxon>Arachnida</taxon>
        <taxon>Acari</taxon>
        <taxon>Parasitiformes</taxon>
        <taxon>Ixodida</taxon>
        <taxon>Ixodoidea</taxon>
        <taxon>Ixodidae</taxon>
        <taxon>Amblyomminae</taxon>
        <taxon>Amblyomma</taxon>
    </lineage>
</organism>
<dbReference type="EMBL" id="JARKHS020036274">
    <property type="protein sequence ID" value="KAK8756398.1"/>
    <property type="molecule type" value="Genomic_DNA"/>
</dbReference>
<sequence length="80" mass="8922">MIEYLREVAKTVISFPADLEQLAKHFEQVSGVPGTIGCIDGSYISIRCPANKIRSTYINRHMSISLTAQACCDNNKKFVE</sequence>